<evidence type="ECO:0000256" key="1">
    <source>
        <dbReference type="SAM" id="MobiDB-lite"/>
    </source>
</evidence>
<protein>
    <submittedName>
        <fullName evidence="2">Uncharacterized protein</fullName>
    </submittedName>
</protein>
<dbReference type="AlphaFoldDB" id="A0A239F4U1"/>
<organism evidence="2 3">
    <name type="scientific">Noviherbaspirillum humi</name>
    <dbReference type="NCBI Taxonomy" id="1688639"/>
    <lineage>
        <taxon>Bacteria</taxon>
        <taxon>Pseudomonadati</taxon>
        <taxon>Pseudomonadota</taxon>
        <taxon>Betaproteobacteria</taxon>
        <taxon>Burkholderiales</taxon>
        <taxon>Oxalobacteraceae</taxon>
        <taxon>Noviherbaspirillum</taxon>
    </lineage>
</organism>
<dbReference type="OrthoDB" id="9794229at2"/>
<dbReference type="Proteomes" id="UP000198284">
    <property type="component" value="Unassembled WGS sequence"/>
</dbReference>
<dbReference type="Gene3D" id="3.40.50.2300">
    <property type="match status" value="2"/>
</dbReference>
<dbReference type="EMBL" id="FZOT01000003">
    <property type="protein sequence ID" value="SNS51845.1"/>
    <property type="molecule type" value="Genomic_DNA"/>
</dbReference>
<accession>A0A239F4U1</accession>
<dbReference type="RefSeq" id="WP_089398679.1">
    <property type="nucleotide sequence ID" value="NZ_FZOT01000003.1"/>
</dbReference>
<keyword evidence="3" id="KW-1185">Reference proteome</keyword>
<proteinExistence type="predicted"/>
<reference evidence="2 3" key="1">
    <citation type="submission" date="2017-06" db="EMBL/GenBank/DDBJ databases">
        <authorList>
            <person name="Kim H.J."/>
            <person name="Triplett B.A."/>
        </authorList>
    </citation>
    <scope>NUCLEOTIDE SEQUENCE [LARGE SCALE GENOMIC DNA]</scope>
    <source>
        <strain evidence="2 3">U15</strain>
    </source>
</reference>
<sequence>MTAAANESAGLRKVARTSPFANPGKPFEAGIRFLGVSDMASGIPTQGAVTVPDHAATPDDEASKAFPKAYAAANPQRLPATFAAVAAHDTMGMIAETVRKLNGGTRSSAC</sequence>
<feature type="region of interest" description="Disordered" evidence="1">
    <location>
        <begin position="1"/>
        <end position="25"/>
    </location>
</feature>
<name>A0A239F4U1_9BURK</name>
<evidence type="ECO:0000313" key="3">
    <source>
        <dbReference type="Proteomes" id="UP000198284"/>
    </source>
</evidence>
<evidence type="ECO:0000313" key="2">
    <source>
        <dbReference type="EMBL" id="SNS51845.1"/>
    </source>
</evidence>
<gene>
    <name evidence="2" type="ORF">SAMN06265795_103179</name>
</gene>